<name>U5NAP5_9BURK</name>
<dbReference type="eggNOG" id="COG3437">
    <property type="taxonomic scope" value="Bacteria"/>
</dbReference>
<dbReference type="SMART" id="SM00471">
    <property type="entry name" value="HDc"/>
    <property type="match status" value="1"/>
</dbReference>
<evidence type="ECO:0000259" key="3">
    <source>
        <dbReference type="PROSITE" id="PS51832"/>
    </source>
</evidence>
<dbReference type="EMBL" id="CP004885">
    <property type="protein sequence ID" value="AGX88641.1"/>
    <property type="molecule type" value="Genomic_DNA"/>
</dbReference>
<dbReference type="SMART" id="SM00448">
    <property type="entry name" value="REC"/>
    <property type="match status" value="1"/>
</dbReference>
<feature type="domain" description="HD-GYP" evidence="3">
    <location>
        <begin position="153"/>
        <end position="365"/>
    </location>
</feature>
<evidence type="ECO:0000313" key="4">
    <source>
        <dbReference type="EMBL" id="AGX88641.1"/>
    </source>
</evidence>
<dbReference type="GO" id="GO:0008081">
    <property type="term" value="F:phosphoric diester hydrolase activity"/>
    <property type="evidence" value="ECO:0007669"/>
    <property type="project" value="UniProtKB-ARBA"/>
</dbReference>
<keyword evidence="1" id="KW-0597">Phosphoprotein</keyword>
<protein>
    <submittedName>
        <fullName evidence="4">Response regulator-like protein</fullName>
    </submittedName>
</protein>
<dbReference type="CDD" id="cd19920">
    <property type="entry name" value="REC_PA4781-like"/>
    <property type="match status" value="1"/>
</dbReference>
<feature type="modified residue" description="4-aspartylphosphate" evidence="1">
    <location>
        <position position="59"/>
    </location>
</feature>
<dbReference type="InterPro" id="IPR003607">
    <property type="entry name" value="HD/PDEase_dom"/>
</dbReference>
<dbReference type="Pfam" id="PF00072">
    <property type="entry name" value="Response_reg"/>
    <property type="match status" value="1"/>
</dbReference>
<evidence type="ECO:0000313" key="5">
    <source>
        <dbReference type="Proteomes" id="UP000017184"/>
    </source>
</evidence>
<sequence>MSESIPSIKSTILAVDDTPANLNLLASVLNKSYRVQLANSGSKALEIAFKKVPDLIVLDVMMPGMDGYETCRCLKADERTRHVPVLFLTAMTQPEDEALCFEAGGVDFIPKPFHPTTLKARVATHLQIKAWHDAMRDRNAWLQEALESRLQEVDRLRDATFHLMISFAEFRDEDTGHHVKRTQEYVRLLASWLAQQPGSAVLLDDDDIDQIARSAPLHDIGKISIPDSILLKPGPLTQEEFAVMKTHSMQGWEMLRRAAERMGSESGKALGHAMDIARHHHEKWDGSGYPDGLEGTDIPWSARLMAVADVYDALMSRRPYKESFTHEKALILIQEGSGRHFDPAIVQALVAQQNFLAEIFVRWKD</sequence>
<dbReference type="RefSeq" id="WP_022776576.1">
    <property type="nucleotide sequence ID" value="NC_022576.1"/>
</dbReference>
<dbReference type="GO" id="GO:0000160">
    <property type="term" value="P:phosphorelay signal transduction system"/>
    <property type="evidence" value="ECO:0007669"/>
    <property type="project" value="InterPro"/>
</dbReference>
<dbReference type="HOGENOM" id="CLU_000445_92_10_4"/>
<dbReference type="Proteomes" id="UP000017184">
    <property type="component" value="Chromosome"/>
</dbReference>
<organism evidence="4 5">
    <name type="scientific">Candidatus Symbiobacter mobilis CR</name>
    <dbReference type="NCBI Taxonomy" id="946483"/>
    <lineage>
        <taxon>Bacteria</taxon>
        <taxon>Pseudomonadati</taxon>
        <taxon>Pseudomonadota</taxon>
        <taxon>Betaproteobacteria</taxon>
        <taxon>Burkholderiales</taxon>
        <taxon>Comamonadaceae</taxon>
    </lineage>
</organism>
<dbReference type="PANTHER" id="PTHR45228">
    <property type="entry name" value="CYCLIC DI-GMP PHOSPHODIESTERASE TM_0186-RELATED"/>
    <property type="match status" value="1"/>
</dbReference>
<dbReference type="Gene3D" id="3.40.50.2300">
    <property type="match status" value="1"/>
</dbReference>
<dbReference type="KEGG" id="cbx:Cenrod_2589"/>
<evidence type="ECO:0000256" key="1">
    <source>
        <dbReference type="PROSITE-ProRule" id="PRU00169"/>
    </source>
</evidence>
<dbReference type="Pfam" id="PF13487">
    <property type="entry name" value="HD_5"/>
    <property type="match status" value="1"/>
</dbReference>
<dbReference type="Gene3D" id="1.10.3210.10">
    <property type="entry name" value="Hypothetical protein af1432"/>
    <property type="match status" value="1"/>
</dbReference>
<dbReference type="OrthoDB" id="9763857at2"/>
<evidence type="ECO:0000259" key="2">
    <source>
        <dbReference type="PROSITE" id="PS50110"/>
    </source>
</evidence>
<dbReference type="CDD" id="cd00077">
    <property type="entry name" value="HDc"/>
    <property type="match status" value="1"/>
</dbReference>
<dbReference type="SUPFAM" id="SSF52172">
    <property type="entry name" value="CheY-like"/>
    <property type="match status" value="1"/>
</dbReference>
<dbReference type="STRING" id="946483.Cenrod_2589"/>
<keyword evidence="5" id="KW-1185">Reference proteome</keyword>
<feature type="domain" description="Response regulatory" evidence="2">
    <location>
        <begin position="11"/>
        <end position="126"/>
    </location>
</feature>
<gene>
    <name evidence="4" type="ORF">Cenrod_2589</name>
</gene>
<dbReference type="InterPro" id="IPR037522">
    <property type="entry name" value="HD_GYP_dom"/>
</dbReference>
<dbReference type="InterPro" id="IPR001789">
    <property type="entry name" value="Sig_transdc_resp-reg_receiver"/>
</dbReference>
<dbReference type="SUPFAM" id="SSF109604">
    <property type="entry name" value="HD-domain/PDEase-like"/>
    <property type="match status" value="1"/>
</dbReference>
<accession>U5NAP5</accession>
<dbReference type="PANTHER" id="PTHR45228:SF5">
    <property type="entry name" value="CYCLIC DI-GMP PHOSPHODIESTERASE VC_1348-RELATED"/>
    <property type="match status" value="1"/>
</dbReference>
<dbReference type="InterPro" id="IPR011006">
    <property type="entry name" value="CheY-like_superfamily"/>
</dbReference>
<dbReference type="PROSITE" id="PS51832">
    <property type="entry name" value="HD_GYP"/>
    <property type="match status" value="1"/>
</dbReference>
<dbReference type="PROSITE" id="PS50110">
    <property type="entry name" value="RESPONSE_REGULATORY"/>
    <property type="match status" value="1"/>
</dbReference>
<dbReference type="AlphaFoldDB" id="U5NAP5"/>
<reference evidence="4 5" key="1">
    <citation type="journal article" date="2013" name="Genome Biol.">
        <title>Genomic analysis reveals key aspects of prokaryotic symbiosis in the phototrophic consortium "Chlorochromatium aggregatum".</title>
        <authorList>
            <person name="Liu Z."/>
            <person name="Muller J."/>
            <person name="Li T."/>
            <person name="Alvey R.M."/>
            <person name="Vogl K."/>
            <person name="Frigaard N.U."/>
            <person name="Rockwell N.C."/>
            <person name="Boyd E.S."/>
            <person name="Tomsho L.P."/>
            <person name="Schuster S.C."/>
            <person name="Henke P."/>
            <person name="Rohde M."/>
            <person name="Overmann J."/>
            <person name="Bryant D.A."/>
        </authorList>
    </citation>
    <scope>NUCLEOTIDE SEQUENCE [LARGE SCALE GENOMIC DNA]</scope>
    <source>
        <strain evidence="4">CR</strain>
    </source>
</reference>
<proteinExistence type="predicted"/>
<dbReference type="InterPro" id="IPR052020">
    <property type="entry name" value="Cyclic_di-GMP/3'3'-cGAMP_PDE"/>
</dbReference>